<name>A0A5D3EES8_9BACE</name>
<sequence length="111" mass="12955">MLQNMGKQVLSISKKYLMNLQNVWKIMKKNSSVIGVQKRFLLRKEAIEYLGVSPSMMNRLCFNRKVKYYRPNGKDTYFAIEDLDAYIMGGEVIEVCENPVHGDRFNQGKKK</sequence>
<accession>A0A5D3EES8</accession>
<reference evidence="1 2" key="1">
    <citation type="submission" date="2019-07" db="EMBL/GenBank/DDBJ databases">
        <title>Draft Genome Sequences of Bacteroides pyogenes Strains Isolated from the Uterus Holstein Dairy Cows with Metritis.</title>
        <authorList>
            <person name="Cunha F."/>
            <person name="Galvao K.N."/>
            <person name="Jeon S.J."/>
            <person name="Jeong K.C."/>
        </authorList>
    </citation>
    <scope>NUCLEOTIDE SEQUENCE [LARGE SCALE GENOMIC DNA]</scope>
    <source>
        <strain evidence="1 2">KG-31</strain>
    </source>
</reference>
<evidence type="ECO:0000313" key="1">
    <source>
        <dbReference type="EMBL" id="TYK34378.1"/>
    </source>
</evidence>
<proteinExistence type="predicted"/>
<evidence type="ECO:0000313" key="2">
    <source>
        <dbReference type="Proteomes" id="UP000324383"/>
    </source>
</evidence>
<comment type="caution">
    <text evidence="1">The sequence shown here is derived from an EMBL/GenBank/DDBJ whole genome shotgun (WGS) entry which is preliminary data.</text>
</comment>
<dbReference type="AlphaFoldDB" id="A0A5D3EES8"/>
<gene>
    <name evidence="1" type="ORF">FNJ60_05145</name>
</gene>
<dbReference type="Proteomes" id="UP000324383">
    <property type="component" value="Unassembled WGS sequence"/>
</dbReference>
<protein>
    <submittedName>
        <fullName evidence="1">Helix-turn-helix domain-containing protein</fullName>
    </submittedName>
</protein>
<organism evidence="1 2">
    <name type="scientific">Bacteroides pyogenes</name>
    <dbReference type="NCBI Taxonomy" id="310300"/>
    <lineage>
        <taxon>Bacteria</taxon>
        <taxon>Pseudomonadati</taxon>
        <taxon>Bacteroidota</taxon>
        <taxon>Bacteroidia</taxon>
        <taxon>Bacteroidales</taxon>
        <taxon>Bacteroidaceae</taxon>
        <taxon>Bacteroides</taxon>
    </lineage>
</organism>
<keyword evidence="2" id="KW-1185">Reference proteome</keyword>
<dbReference type="EMBL" id="VKLW01000008">
    <property type="protein sequence ID" value="TYK34378.1"/>
    <property type="molecule type" value="Genomic_DNA"/>
</dbReference>